<dbReference type="FunFam" id="3.30.160.60:FF:000097">
    <property type="entry name" value="Zinc finger protein"/>
    <property type="match status" value="1"/>
</dbReference>
<dbReference type="AlphaFoldDB" id="A0A212FC31"/>
<evidence type="ECO:0000256" key="3">
    <source>
        <dbReference type="ARBA" id="ARBA00006991"/>
    </source>
</evidence>
<dbReference type="InterPro" id="IPR036236">
    <property type="entry name" value="Znf_C2H2_sf"/>
</dbReference>
<comment type="similarity">
    <text evidence="3">Belongs to the krueppel C2H2-type zinc-finger protein family.</text>
</comment>
<evidence type="ECO:0000256" key="11">
    <source>
        <dbReference type="ARBA" id="ARBA00023242"/>
    </source>
</evidence>
<dbReference type="GO" id="GO:0005634">
    <property type="term" value="C:nucleus"/>
    <property type="evidence" value="ECO:0007669"/>
    <property type="project" value="UniProtKB-SubCell"/>
</dbReference>
<dbReference type="PROSITE" id="PS50157">
    <property type="entry name" value="ZINC_FINGER_C2H2_2"/>
    <property type="match status" value="13"/>
</dbReference>
<dbReference type="Proteomes" id="UP000007151">
    <property type="component" value="Unassembled WGS sequence"/>
</dbReference>
<dbReference type="KEGG" id="dpl:KGM_202570"/>
<keyword evidence="9" id="KW-0238">DNA-binding</keyword>
<comment type="caution">
    <text evidence="12">The sequence shown here is derived from an EMBL/GenBank/DDBJ whole genome shotgun (WGS) entry which is preliminary data.</text>
</comment>
<dbReference type="PROSITE" id="PS00028">
    <property type="entry name" value="ZINC_FINGER_C2H2_1"/>
    <property type="match status" value="13"/>
</dbReference>
<keyword evidence="5" id="KW-0677">Repeat</keyword>
<evidence type="ECO:0000256" key="10">
    <source>
        <dbReference type="ARBA" id="ARBA00023163"/>
    </source>
</evidence>
<dbReference type="Gene3D" id="3.30.160.60">
    <property type="entry name" value="Classic Zinc Finger"/>
    <property type="match status" value="11"/>
</dbReference>
<evidence type="ECO:0000256" key="2">
    <source>
        <dbReference type="ARBA" id="ARBA00004123"/>
    </source>
</evidence>
<evidence type="ECO:0000256" key="5">
    <source>
        <dbReference type="ARBA" id="ARBA00022737"/>
    </source>
</evidence>
<dbReference type="PANTHER" id="PTHR24393:SF15">
    <property type="entry name" value="IP01243P-RELATED"/>
    <property type="match status" value="1"/>
</dbReference>
<evidence type="ECO:0000313" key="12">
    <source>
        <dbReference type="EMBL" id="OWR51299.1"/>
    </source>
</evidence>
<protein>
    <submittedName>
        <fullName evidence="12">Zinc finger protein 26</fullName>
    </submittedName>
</protein>
<dbReference type="OrthoDB" id="1095242at2759"/>
<dbReference type="Pfam" id="PF07776">
    <property type="entry name" value="zf-AD"/>
    <property type="match status" value="1"/>
</dbReference>
<dbReference type="SMART" id="SM00355">
    <property type="entry name" value="ZnF_C2H2"/>
    <property type="match status" value="13"/>
</dbReference>
<dbReference type="FunFam" id="3.30.160.60:FF:000744">
    <property type="entry name" value="zinc finger E-box-binding homeobox 1"/>
    <property type="match status" value="1"/>
</dbReference>
<dbReference type="FunFam" id="3.30.160.60:FF:002343">
    <property type="entry name" value="Zinc finger protein 33A"/>
    <property type="match status" value="1"/>
</dbReference>
<evidence type="ECO:0000256" key="9">
    <source>
        <dbReference type="ARBA" id="ARBA00023125"/>
    </source>
</evidence>
<dbReference type="Gene3D" id="3.40.1800.20">
    <property type="match status" value="1"/>
</dbReference>
<proteinExistence type="inferred from homology"/>
<dbReference type="GO" id="GO:0001228">
    <property type="term" value="F:DNA-binding transcription activator activity, RNA polymerase II-specific"/>
    <property type="evidence" value="ECO:0007669"/>
    <property type="project" value="TreeGrafter"/>
</dbReference>
<dbReference type="FunFam" id="3.30.160.60:FF:001485">
    <property type="entry name" value="Krueppel-related zinc finger protein"/>
    <property type="match status" value="1"/>
</dbReference>
<dbReference type="PANTHER" id="PTHR24393">
    <property type="entry name" value="ZINC FINGER PROTEIN"/>
    <property type="match status" value="1"/>
</dbReference>
<organism evidence="12 13">
    <name type="scientific">Danaus plexippus plexippus</name>
    <dbReference type="NCBI Taxonomy" id="278856"/>
    <lineage>
        <taxon>Eukaryota</taxon>
        <taxon>Metazoa</taxon>
        <taxon>Ecdysozoa</taxon>
        <taxon>Arthropoda</taxon>
        <taxon>Hexapoda</taxon>
        <taxon>Insecta</taxon>
        <taxon>Pterygota</taxon>
        <taxon>Neoptera</taxon>
        <taxon>Endopterygota</taxon>
        <taxon>Lepidoptera</taxon>
        <taxon>Glossata</taxon>
        <taxon>Ditrysia</taxon>
        <taxon>Papilionoidea</taxon>
        <taxon>Nymphalidae</taxon>
        <taxon>Danainae</taxon>
        <taxon>Danaini</taxon>
        <taxon>Danaina</taxon>
        <taxon>Danaus</taxon>
        <taxon>Danaus</taxon>
    </lineage>
</organism>
<evidence type="ECO:0000256" key="7">
    <source>
        <dbReference type="ARBA" id="ARBA00022833"/>
    </source>
</evidence>
<dbReference type="Pfam" id="PF00096">
    <property type="entry name" value="zf-C2H2"/>
    <property type="match status" value="9"/>
</dbReference>
<dbReference type="SUPFAM" id="SSF57667">
    <property type="entry name" value="beta-beta-alpha zinc fingers"/>
    <property type="match status" value="7"/>
</dbReference>
<comment type="function">
    <text evidence="1">May be involved in transcriptional regulation.</text>
</comment>
<evidence type="ECO:0000256" key="4">
    <source>
        <dbReference type="ARBA" id="ARBA00022723"/>
    </source>
</evidence>
<accession>A0A212FC31</accession>
<dbReference type="PROSITE" id="PS51915">
    <property type="entry name" value="ZAD"/>
    <property type="match status" value="1"/>
</dbReference>
<name>A0A212FC31_DANPL</name>
<evidence type="ECO:0000256" key="1">
    <source>
        <dbReference type="ARBA" id="ARBA00003767"/>
    </source>
</evidence>
<dbReference type="GO" id="GO:0008270">
    <property type="term" value="F:zinc ion binding"/>
    <property type="evidence" value="ECO:0007669"/>
    <property type="project" value="UniProtKB-UniRule"/>
</dbReference>
<sequence>MFPFEKTCRTCMKSNVSLINLFRPLKIEENCSLNLADVLMLTNTLEVSVEDGLPQNVCEECAKVLQTIYSFRRKAQKAETELKILCVSHMKDEIDFAYKEEVEYSNPYKYLEYSNHDIEARTYICDICNKQFHKHKKFLNHLASHENRKYKCTNCNKSFHRQSSLNKHISKHIEVTECGNPDELSANAIDIDVKLEDINDLYKCPECNLVFETHSCLLDHMKEHVASSAIYVCDICKKNFYLETVFKHHMEEHSKPQTNPNQCMKCLVNFVSTESLLQHIDSCNTNREVKLENYNEYEYLDSDVIFKDKSYLDNLENQEEDKRKKIFKCDNCSKSFSLKTLLRRHMRLHSTSKPFQCTKCSKCYTRQDQLAAHMRIHDGYKPYACPHCSKAFSQLCSLKDHVRTHTGETPFLCSQCGKGFANSSNLRQHLRRHTGVKPFACSLCPKTFSTKGQMKQHIDTHTGVHPYKCSVCGASFTKPNSLKKHKLIHLGVRPFACDTCNMRFTCKDHLTRHKRIHTGERPYRCTHCTRTFTQSNDLNKHVRAHLGQNIYQCTVCQAKFRLMRELKSHYPVHYINDQGESQSEPVKKDKQTDGQITITFNRNVLDKDSLGDITINITPDKITN</sequence>
<evidence type="ECO:0000256" key="6">
    <source>
        <dbReference type="ARBA" id="ARBA00022771"/>
    </source>
</evidence>
<keyword evidence="6" id="KW-0863">Zinc-finger</keyword>
<dbReference type="InterPro" id="IPR013087">
    <property type="entry name" value="Znf_C2H2_type"/>
</dbReference>
<dbReference type="GO" id="GO:0000978">
    <property type="term" value="F:RNA polymerase II cis-regulatory region sequence-specific DNA binding"/>
    <property type="evidence" value="ECO:0007669"/>
    <property type="project" value="TreeGrafter"/>
</dbReference>
<gene>
    <name evidence="12" type="ORF">KGM_202570</name>
</gene>
<dbReference type="Pfam" id="PF13912">
    <property type="entry name" value="zf-C2H2_6"/>
    <property type="match status" value="1"/>
</dbReference>
<keyword evidence="11" id="KW-0539">Nucleus</keyword>
<evidence type="ECO:0000256" key="8">
    <source>
        <dbReference type="ARBA" id="ARBA00023015"/>
    </source>
</evidence>
<keyword evidence="8" id="KW-0805">Transcription regulation</keyword>
<keyword evidence="4" id="KW-0479">Metal-binding</keyword>
<comment type="subcellular location">
    <subcellularLocation>
        <location evidence="2">Nucleus</location>
    </subcellularLocation>
</comment>
<dbReference type="FunFam" id="3.30.160.60:FF:000065">
    <property type="entry name" value="B-cell CLL/lymphoma 6, member B"/>
    <property type="match status" value="2"/>
</dbReference>
<keyword evidence="13" id="KW-1185">Reference proteome</keyword>
<dbReference type="InterPro" id="IPR012934">
    <property type="entry name" value="Znf_AD"/>
</dbReference>
<dbReference type="eggNOG" id="KOG1721">
    <property type="taxonomic scope" value="Eukaryota"/>
</dbReference>
<dbReference type="FunFam" id="3.30.160.60:FF:000352">
    <property type="entry name" value="zinc finger protein 3 homolog"/>
    <property type="match status" value="1"/>
</dbReference>
<keyword evidence="10" id="KW-0804">Transcription</keyword>
<dbReference type="FunFam" id="3.30.160.60:FF:000264">
    <property type="entry name" value="Zinc finger protein 236"/>
    <property type="match status" value="1"/>
</dbReference>
<keyword evidence="7" id="KW-0862">Zinc</keyword>
<dbReference type="EMBL" id="AGBW02009236">
    <property type="protein sequence ID" value="OWR51299.1"/>
    <property type="molecule type" value="Genomic_DNA"/>
</dbReference>
<dbReference type="SMART" id="SM00868">
    <property type="entry name" value="zf-AD"/>
    <property type="match status" value="1"/>
</dbReference>
<evidence type="ECO:0000313" key="13">
    <source>
        <dbReference type="Proteomes" id="UP000007151"/>
    </source>
</evidence>
<dbReference type="SUPFAM" id="SSF57716">
    <property type="entry name" value="Glucocorticoid receptor-like (DNA-binding domain)"/>
    <property type="match status" value="1"/>
</dbReference>
<reference evidence="12 13" key="1">
    <citation type="journal article" date="2011" name="Cell">
        <title>The monarch butterfly genome yields insights into long-distance migration.</title>
        <authorList>
            <person name="Zhan S."/>
            <person name="Merlin C."/>
            <person name="Boore J.L."/>
            <person name="Reppert S.M."/>
        </authorList>
    </citation>
    <scope>NUCLEOTIDE SEQUENCE [LARGE SCALE GENOMIC DNA]</scope>
    <source>
        <strain evidence="12">F-2</strain>
    </source>
</reference>